<gene>
    <name evidence="2" type="ORF">niasHS_017890</name>
</gene>
<protein>
    <submittedName>
        <fullName evidence="2">Uncharacterized protein</fullName>
    </submittedName>
</protein>
<dbReference type="PANTHER" id="PTHR36944:SF3">
    <property type="entry name" value="PROTEIN CBG10961"/>
    <property type="match status" value="1"/>
</dbReference>
<dbReference type="PANTHER" id="PTHR36944">
    <property type="entry name" value="PROTEIN CBG02791-RELATED"/>
    <property type="match status" value="1"/>
</dbReference>
<sequence length="298" mass="34287">MRWTSVLIASVVWLCIFAQSRPQQKVVLRRRRSTVSATNFVPNDSPNYLYYDVEYHCEALCGAQFARDFEEEFGLSYLTQFFDFPIDPLLSSSPSALSRFCRLVHDRRCCVQRECFVQQMAHSPQSHICLKHREDFERAMNCLNATNAHFHFHAACSKAAKRSIDIDRELAETRGFSATEAANYHQQDLRCRFQACTLHARMQLIDQKCAAGLEADDTRGTVSRYYTDDLELDLAEYGELLNSTRHFPRFCTAFLAQQKKDENVFTSLGTEFAAAYGKALSIFVEEVEKKKQMLTMSN</sequence>
<organism evidence="2 3">
    <name type="scientific">Heterodera schachtii</name>
    <name type="common">Sugarbeet cyst nematode worm</name>
    <name type="synonym">Tylenchus schachtii</name>
    <dbReference type="NCBI Taxonomy" id="97005"/>
    <lineage>
        <taxon>Eukaryota</taxon>
        <taxon>Metazoa</taxon>
        <taxon>Ecdysozoa</taxon>
        <taxon>Nematoda</taxon>
        <taxon>Chromadorea</taxon>
        <taxon>Rhabditida</taxon>
        <taxon>Tylenchina</taxon>
        <taxon>Tylenchomorpha</taxon>
        <taxon>Tylenchoidea</taxon>
        <taxon>Heteroderidae</taxon>
        <taxon>Heteroderinae</taxon>
        <taxon>Heterodera</taxon>
    </lineage>
</organism>
<dbReference type="AlphaFoldDB" id="A0ABD2I1E8"/>
<evidence type="ECO:0000313" key="2">
    <source>
        <dbReference type="EMBL" id="KAL3072916.1"/>
    </source>
</evidence>
<name>A0ABD2I1E8_HETSC</name>
<keyword evidence="1" id="KW-0732">Signal</keyword>
<evidence type="ECO:0000313" key="3">
    <source>
        <dbReference type="Proteomes" id="UP001620645"/>
    </source>
</evidence>
<evidence type="ECO:0000256" key="1">
    <source>
        <dbReference type="SAM" id="SignalP"/>
    </source>
</evidence>
<accession>A0ABD2I1E8</accession>
<proteinExistence type="predicted"/>
<reference evidence="2 3" key="1">
    <citation type="submission" date="2024-10" db="EMBL/GenBank/DDBJ databases">
        <authorList>
            <person name="Kim D."/>
        </authorList>
    </citation>
    <scope>NUCLEOTIDE SEQUENCE [LARGE SCALE GENOMIC DNA]</scope>
    <source>
        <strain evidence="2">Taebaek</strain>
    </source>
</reference>
<keyword evidence="3" id="KW-1185">Reference proteome</keyword>
<feature type="signal peptide" evidence="1">
    <location>
        <begin position="1"/>
        <end position="22"/>
    </location>
</feature>
<comment type="caution">
    <text evidence="2">The sequence shown here is derived from an EMBL/GenBank/DDBJ whole genome shotgun (WGS) entry which is preliminary data.</text>
</comment>
<feature type="chain" id="PRO_5044878907" evidence="1">
    <location>
        <begin position="23"/>
        <end position="298"/>
    </location>
</feature>
<dbReference type="EMBL" id="JBICCN010000373">
    <property type="protein sequence ID" value="KAL3072916.1"/>
    <property type="molecule type" value="Genomic_DNA"/>
</dbReference>
<dbReference type="Proteomes" id="UP001620645">
    <property type="component" value="Unassembled WGS sequence"/>
</dbReference>